<organism evidence="2 3">
    <name type="scientific">Polaribacter vadi</name>
    <dbReference type="NCBI Taxonomy" id="1774273"/>
    <lineage>
        <taxon>Bacteria</taxon>
        <taxon>Pseudomonadati</taxon>
        <taxon>Bacteroidota</taxon>
        <taxon>Flavobacteriia</taxon>
        <taxon>Flavobacteriales</taxon>
        <taxon>Flavobacteriaceae</taxon>
    </lineage>
</organism>
<dbReference type="InterPro" id="IPR002347">
    <property type="entry name" value="SDR_fam"/>
</dbReference>
<accession>A0A1B8TYV9</accession>
<dbReference type="PANTHER" id="PTHR42879:SF2">
    <property type="entry name" value="3-OXOACYL-[ACYL-CARRIER-PROTEIN] REDUCTASE FABG"/>
    <property type="match status" value="1"/>
</dbReference>
<keyword evidence="3" id="KW-1185">Reference proteome</keyword>
<sequence>MNVLLTGATSGIGFETLKELIVGNHTIYAVGRDFTKIQSFTKKHKDLIKEFVFDLSNIDEIENLFKTFNLKDQKLDALIHCAGMEETVPLRMFNPSKVKTIYDINVFSGIELLRYFTKKKYSKDGASVVFLSSVMGVLGQSGKIGYCSTKAAIIGMVKASALEFSKRKIRVNAVLPGIVNTPMTEKLFSQLSEENVNQIIEMHPLGIGEVADVTPMILFLISNKSRWITGQNFIIDGGYSIK</sequence>
<dbReference type="AlphaFoldDB" id="A0A1B8TYV9"/>
<evidence type="ECO:0000313" key="3">
    <source>
        <dbReference type="Proteomes" id="UP000092584"/>
    </source>
</evidence>
<dbReference type="CDD" id="cd05233">
    <property type="entry name" value="SDR_c"/>
    <property type="match status" value="1"/>
</dbReference>
<dbReference type="RefSeq" id="WP_083187041.1">
    <property type="nucleotide sequence ID" value="NZ_CP017477.1"/>
</dbReference>
<reference evidence="3" key="1">
    <citation type="submission" date="2016-02" db="EMBL/GenBank/DDBJ databases">
        <authorList>
            <person name="Shin S.-K."/>
            <person name="Yi H."/>
            <person name="Kim E."/>
        </authorList>
    </citation>
    <scope>NUCLEOTIDE SEQUENCE [LARGE SCALE GENOMIC DNA]</scope>
    <source>
        <strain evidence="3">LPB0003</strain>
    </source>
</reference>
<dbReference type="PRINTS" id="PR00081">
    <property type="entry name" value="GDHRDH"/>
</dbReference>
<dbReference type="OrthoDB" id="822355at2"/>
<evidence type="ECO:0000313" key="2">
    <source>
        <dbReference type="EMBL" id="OBY64838.1"/>
    </source>
</evidence>
<gene>
    <name evidence="2" type="ORF">LPB3_05445</name>
</gene>
<name>A0A1B8TYV9_9FLAO</name>
<dbReference type="InterPro" id="IPR036291">
    <property type="entry name" value="NAD(P)-bd_dom_sf"/>
</dbReference>
<dbReference type="Proteomes" id="UP000092584">
    <property type="component" value="Unassembled WGS sequence"/>
</dbReference>
<evidence type="ECO:0008006" key="4">
    <source>
        <dbReference type="Google" id="ProtNLM"/>
    </source>
</evidence>
<dbReference type="SUPFAM" id="SSF51735">
    <property type="entry name" value="NAD(P)-binding Rossmann-fold domains"/>
    <property type="match status" value="1"/>
</dbReference>
<dbReference type="STRING" id="1774273.LPB03_07045"/>
<comment type="similarity">
    <text evidence="1">Belongs to the short-chain dehydrogenases/reductases (SDR) family.</text>
</comment>
<dbReference type="Gene3D" id="3.40.50.720">
    <property type="entry name" value="NAD(P)-binding Rossmann-like Domain"/>
    <property type="match status" value="1"/>
</dbReference>
<proteinExistence type="inferred from homology"/>
<dbReference type="EMBL" id="LSFM01000021">
    <property type="protein sequence ID" value="OBY64838.1"/>
    <property type="molecule type" value="Genomic_DNA"/>
</dbReference>
<dbReference type="Pfam" id="PF13561">
    <property type="entry name" value="adh_short_C2"/>
    <property type="match status" value="1"/>
</dbReference>
<comment type="caution">
    <text evidence="2">The sequence shown here is derived from an EMBL/GenBank/DDBJ whole genome shotgun (WGS) entry which is preliminary data.</text>
</comment>
<dbReference type="PANTHER" id="PTHR42879">
    <property type="entry name" value="3-OXOACYL-(ACYL-CARRIER-PROTEIN) REDUCTASE"/>
    <property type="match status" value="1"/>
</dbReference>
<dbReference type="InterPro" id="IPR050259">
    <property type="entry name" value="SDR"/>
</dbReference>
<protein>
    <recommendedName>
        <fullName evidence="4">Short-chain dehydrogenase</fullName>
    </recommendedName>
</protein>
<evidence type="ECO:0000256" key="1">
    <source>
        <dbReference type="ARBA" id="ARBA00006484"/>
    </source>
</evidence>